<evidence type="ECO:0000259" key="1">
    <source>
        <dbReference type="PROSITE" id="PS51379"/>
    </source>
</evidence>
<dbReference type="Gene3D" id="3.30.70.20">
    <property type="match status" value="1"/>
</dbReference>
<name>A0A0M0BQN6_9ARCH</name>
<evidence type="ECO:0000313" key="3">
    <source>
        <dbReference type="Proteomes" id="UP000037237"/>
    </source>
</evidence>
<dbReference type="SUPFAM" id="SSF54862">
    <property type="entry name" value="4Fe-4S ferredoxins"/>
    <property type="match status" value="1"/>
</dbReference>
<dbReference type="PROSITE" id="PS51379">
    <property type="entry name" value="4FE4S_FER_2"/>
    <property type="match status" value="1"/>
</dbReference>
<dbReference type="Pfam" id="PF12838">
    <property type="entry name" value="Fer4_7"/>
    <property type="match status" value="1"/>
</dbReference>
<sequence length="157" mass="17958">MSSNDNEQSVNIFNLLEEASEDQEKAPKSRRAELLESIGVKECFKEGKLKIDMRTCRGIECNLCVKACPTNALYWKAGEIGIVEDLCIYCTACVANCMVDNCINVIRMRQDGKIESFSNPKDVLNIQRKIGSKKRREKVKARYPTLEAYFKRHKTNK</sequence>
<protein>
    <recommendedName>
        <fullName evidence="1">4Fe-4S ferredoxin-type domain-containing protein</fullName>
    </recommendedName>
</protein>
<organism evidence="2 3">
    <name type="scientific">miscellaneous Crenarchaeota group-1 archaeon SG8-32-1</name>
    <dbReference type="NCBI Taxonomy" id="1685124"/>
    <lineage>
        <taxon>Archaea</taxon>
        <taxon>Candidatus Bathyarchaeota</taxon>
        <taxon>MCG-1</taxon>
    </lineage>
</organism>
<dbReference type="InterPro" id="IPR017896">
    <property type="entry name" value="4Fe4S_Fe-S-bd"/>
</dbReference>
<evidence type="ECO:0000313" key="2">
    <source>
        <dbReference type="EMBL" id="KON30536.1"/>
    </source>
</evidence>
<dbReference type="Proteomes" id="UP000037237">
    <property type="component" value="Unassembled WGS sequence"/>
</dbReference>
<gene>
    <name evidence="2" type="ORF">AC477_04885</name>
</gene>
<feature type="domain" description="4Fe-4S ferredoxin-type" evidence="1">
    <location>
        <begin position="47"/>
        <end position="78"/>
    </location>
</feature>
<accession>A0A0M0BQN6</accession>
<comment type="caution">
    <text evidence="2">The sequence shown here is derived from an EMBL/GenBank/DDBJ whole genome shotgun (WGS) entry which is preliminary data.</text>
</comment>
<proteinExistence type="predicted"/>
<dbReference type="EMBL" id="LFWU01000122">
    <property type="protein sequence ID" value="KON30536.1"/>
    <property type="molecule type" value="Genomic_DNA"/>
</dbReference>
<dbReference type="AlphaFoldDB" id="A0A0M0BQN6"/>
<reference evidence="2 3" key="1">
    <citation type="submission" date="2015-06" db="EMBL/GenBank/DDBJ databases">
        <title>New insights into the roles of widespread benthic archaea in carbon and nitrogen cycling.</title>
        <authorList>
            <person name="Lazar C.S."/>
            <person name="Baker B.J."/>
            <person name="Seitz K.W."/>
            <person name="Hyde A.S."/>
            <person name="Dick G.J."/>
            <person name="Hinrichs K.-U."/>
            <person name="Teske A.P."/>
        </authorList>
    </citation>
    <scope>NUCLEOTIDE SEQUENCE [LARGE SCALE GENOMIC DNA]</scope>
    <source>
        <strain evidence="2">SG8-32-1</strain>
    </source>
</reference>